<evidence type="ECO:0000256" key="4">
    <source>
        <dbReference type="ARBA" id="ARBA00022475"/>
    </source>
</evidence>
<dbReference type="GO" id="GO:0003774">
    <property type="term" value="F:cytoskeletal motor activity"/>
    <property type="evidence" value="ECO:0007669"/>
    <property type="project" value="InterPro"/>
</dbReference>
<dbReference type="PIRSF" id="PIRSF004862">
    <property type="entry name" value="FliF"/>
    <property type="match status" value="1"/>
</dbReference>
<evidence type="ECO:0000256" key="10">
    <source>
        <dbReference type="SAM" id="MobiDB-lite"/>
    </source>
</evidence>
<evidence type="ECO:0000313" key="15">
    <source>
        <dbReference type="Proteomes" id="UP000464507"/>
    </source>
</evidence>
<dbReference type="PRINTS" id="PR01009">
    <property type="entry name" value="FLGMRINGFLIF"/>
</dbReference>
<dbReference type="AlphaFoldDB" id="A0A7L5AEA1"/>
<keyword evidence="6 11" id="KW-1133">Transmembrane helix</keyword>
<comment type="similarity">
    <text evidence="3 9">Belongs to the FliF family.</text>
</comment>
<keyword evidence="15" id="KW-1185">Reference proteome</keyword>
<dbReference type="InterPro" id="IPR006182">
    <property type="entry name" value="FliF_N_dom"/>
</dbReference>
<dbReference type="GO" id="GO:0009431">
    <property type="term" value="C:bacterial-type flagellum basal body, MS ring"/>
    <property type="evidence" value="ECO:0007669"/>
    <property type="project" value="InterPro"/>
</dbReference>
<evidence type="ECO:0000256" key="7">
    <source>
        <dbReference type="ARBA" id="ARBA00023136"/>
    </source>
</evidence>
<keyword evidence="4" id="KW-1003">Cell membrane</keyword>
<feature type="region of interest" description="Disordered" evidence="10">
    <location>
        <begin position="477"/>
        <end position="512"/>
    </location>
</feature>
<evidence type="ECO:0000259" key="12">
    <source>
        <dbReference type="Pfam" id="PF01514"/>
    </source>
</evidence>
<dbReference type="Gene3D" id="3.30.300.30">
    <property type="match status" value="1"/>
</dbReference>
<feature type="transmembrane region" description="Helical" evidence="11">
    <location>
        <begin position="427"/>
        <end position="446"/>
    </location>
</feature>
<evidence type="ECO:0000256" key="8">
    <source>
        <dbReference type="ARBA" id="ARBA00023143"/>
    </source>
</evidence>
<dbReference type="GO" id="GO:0005886">
    <property type="term" value="C:plasma membrane"/>
    <property type="evidence" value="ECO:0007669"/>
    <property type="project" value="UniProtKB-SubCell"/>
</dbReference>
<evidence type="ECO:0000256" key="2">
    <source>
        <dbReference type="ARBA" id="ARBA00004651"/>
    </source>
</evidence>
<gene>
    <name evidence="14" type="ORF">BHD05_02220</name>
</gene>
<feature type="compositionally biased region" description="Basic and acidic residues" evidence="10">
    <location>
        <begin position="493"/>
        <end position="512"/>
    </location>
</feature>
<organism evidence="14 15">
    <name type="scientific">Marisediminicola antarctica</name>
    <dbReference type="NCBI Taxonomy" id="674079"/>
    <lineage>
        <taxon>Bacteria</taxon>
        <taxon>Bacillati</taxon>
        <taxon>Actinomycetota</taxon>
        <taxon>Actinomycetes</taxon>
        <taxon>Micrococcales</taxon>
        <taxon>Microbacteriaceae</taxon>
        <taxon>Marisediminicola</taxon>
    </lineage>
</organism>
<feature type="domain" description="Flagellar M-ring N-terminal" evidence="12">
    <location>
        <begin position="46"/>
        <end position="220"/>
    </location>
</feature>
<dbReference type="OrthoDB" id="9807026at2"/>
<evidence type="ECO:0000256" key="11">
    <source>
        <dbReference type="SAM" id="Phobius"/>
    </source>
</evidence>
<evidence type="ECO:0000256" key="6">
    <source>
        <dbReference type="ARBA" id="ARBA00022989"/>
    </source>
</evidence>
<keyword evidence="7 11" id="KW-0472">Membrane</keyword>
<dbReference type="GO" id="GO:0071973">
    <property type="term" value="P:bacterial-type flagellum-dependent cell motility"/>
    <property type="evidence" value="ECO:0007669"/>
    <property type="project" value="InterPro"/>
</dbReference>
<name>A0A7L5AEA1_9MICO</name>
<accession>A0A7L5AEA1</accession>
<keyword evidence="8 9" id="KW-0975">Bacterial flagellum</keyword>
<comment type="function">
    <text evidence="9">The M ring may be actively involved in energy transduction.</text>
</comment>
<dbReference type="KEGG" id="mant:BHD05_02220"/>
<dbReference type="Pfam" id="PF08345">
    <property type="entry name" value="YscJ_FliF_C"/>
    <property type="match status" value="1"/>
</dbReference>
<evidence type="ECO:0000256" key="9">
    <source>
        <dbReference type="PIRNR" id="PIRNR004862"/>
    </source>
</evidence>
<comment type="subcellular location">
    <subcellularLocation>
        <location evidence="1 9">Bacterial flagellum basal body</location>
    </subcellularLocation>
    <subcellularLocation>
        <location evidence="2">Cell membrane</location>
        <topology evidence="2">Multi-pass membrane protein</topology>
    </subcellularLocation>
</comment>
<dbReference type="PANTHER" id="PTHR30046:SF0">
    <property type="entry name" value="FLAGELLAR M-RING PROTEIN"/>
    <property type="match status" value="1"/>
</dbReference>
<feature type="domain" description="Flagellar M-ring C-terminal" evidence="13">
    <location>
        <begin position="249"/>
        <end position="396"/>
    </location>
</feature>
<proteinExistence type="inferred from homology"/>
<dbReference type="InterPro" id="IPR043427">
    <property type="entry name" value="YscJ/FliF"/>
</dbReference>
<sequence length="526" mass="53845">MPAQVTSMLGRLSAAIAKFTVAQRTIAIIGVAGLVLGVVALAAVFGKPAYSPLFTGLEGGDASAIVDQLQSSGVPYELADGGATIMVPEESVYTERIKAASAGLPSSSKGGYALLDDMGVTSSEFQQSVTYKRALEGELAATIEGITGVKTASVRLAIPEETVFMSEKGVPTASVFVEMRNGVTLAQSQVEAIVHLTSASIDGMAATDVAVIDAAGTVLSAVGVGMSGSADDRATDYEARVGSAVQAMLDRVAGPGNATVVVAADVNYESAERTEETFSAPIESLALTESTTKDVRVGAGGNAAGVLGPDNIAVPAEELGDGGSTSEVTNRTNAINKVTESRKIPAGSIERQTVSVALNADVAGALDVDEIAALVSAAAGIDPNRGDEVTVKLVGFSQAGAVEAAEALAAAEAAAESERTAEIIRTALIAFAIVISIVLGLIFFALRSRRQKREAVDMAALNEILTAPTVPMTFLSQPALKPPPASPPAEASDVDRQRAEISALAEKDPERAADYLRGLMDDRQPA</sequence>
<keyword evidence="14" id="KW-0966">Cell projection</keyword>
<feature type="transmembrane region" description="Helical" evidence="11">
    <location>
        <begin position="21"/>
        <end position="45"/>
    </location>
</feature>
<evidence type="ECO:0000259" key="13">
    <source>
        <dbReference type="Pfam" id="PF08345"/>
    </source>
</evidence>
<evidence type="ECO:0000256" key="1">
    <source>
        <dbReference type="ARBA" id="ARBA00004117"/>
    </source>
</evidence>
<dbReference type="InterPro" id="IPR013556">
    <property type="entry name" value="Flag_M-ring_C"/>
</dbReference>
<dbReference type="InterPro" id="IPR000067">
    <property type="entry name" value="FlgMring_FliF"/>
</dbReference>
<dbReference type="InterPro" id="IPR045851">
    <property type="entry name" value="AMP-bd_C_sf"/>
</dbReference>
<evidence type="ECO:0000256" key="5">
    <source>
        <dbReference type="ARBA" id="ARBA00022692"/>
    </source>
</evidence>
<protein>
    <recommendedName>
        <fullName evidence="9">Flagellar M-ring protein</fullName>
    </recommendedName>
</protein>
<dbReference type="RefSeq" id="WP_161884980.1">
    <property type="nucleotide sequence ID" value="NZ_CP017146.1"/>
</dbReference>
<dbReference type="NCBIfam" id="TIGR00206">
    <property type="entry name" value="fliF"/>
    <property type="match status" value="1"/>
</dbReference>
<keyword evidence="14" id="KW-0282">Flagellum</keyword>
<keyword evidence="14" id="KW-0969">Cilium</keyword>
<evidence type="ECO:0000313" key="14">
    <source>
        <dbReference type="EMBL" id="QHO68620.1"/>
    </source>
</evidence>
<evidence type="ECO:0000256" key="3">
    <source>
        <dbReference type="ARBA" id="ARBA00007971"/>
    </source>
</evidence>
<dbReference type="EMBL" id="CP017146">
    <property type="protein sequence ID" value="QHO68620.1"/>
    <property type="molecule type" value="Genomic_DNA"/>
</dbReference>
<reference evidence="14 15" key="1">
    <citation type="submission" date="2016-09" db="EMBL/GenBank/DDBJ databases">
        <title>Complete genome sequence of microbes from the polar regions.</title>
        <authorList>
            <person name="Liao L."/>
            <person name="Chen B."/>
        </authorList>
    </citation>
    <scope>NUCLEOTIDE SEQUENCE [LARGE SCALE GENOMIC DNA]</scope>
    <source>
        <strain evidence="14 15">ZS314</strain>
    </source>
</reference>
<dbReference type="Proteomes" id="UP000464507">
    <property type="component" value="Chromosome"/>
</dbReference>
<dbReference type="PANTHER" id="PTHR30046">
    <property type="entry name" value="FLAGELLAR M-RING PROTEIN"/>
    <property type="match status" value="1"/>
</dbReference>
<keyword evidence="5 11" id="KW-0812">Transmembrane</keyword>
<dbReference type="Pfam" id="PF01514">
    <property type="entry name" value="YscJ_FliF"/>
    <property type="match status" value="1"/>
</dbReference>